<gene>
    <name evidence="1" type="ORF">GUR47_20615</name>
</gene>
<evidence type="ECO:0000313" key="1">
    <source>
        <dbReference type="EMBL" id="NEV89055.1"/>
    </source>
</evidence>
<sequence>MKKYVVELAPEFEAELWEVCIALIRCVVVAGLSVDSARSAFREKFSGIGARAGLSSAEIDLVCYGFKCWLLTHKDECARRWTQ</sequence>
<comment type="caution">
    <text evidence="1">The sequence shown here is derived from an EMBL/GenBank/DDBJ whole genome shotgun (WGS) entry which is preliminary data.</text>
</comment>
<dbReference type="RefSeq" id="WP_164459279.1">
    <property type="nucleotide sequence ID" value="NZ_JAAIFS010000004.1"/>
</dbReference>
<reference evidence="1" key="1">
    <citation type="journal article" date="2020" name="Microorganisms">
        <title>Isolation, Genomic and Metabolomic Characterization of Streptomyces tendae VITAKN with Quorum Sensing Inhibitory Activity from Southern India.</title>
        <authorList>
            <person name="Ishaque N.M."/>
            <person name="Burgsdorf I."/>
            <person name="Limlingan Malit J.J."/>
            <person name="Saha S."/>
            <person name="Teta R."/>
            <person name="Ewe D."/>
            <person name="Kannabiran K."/>
            <person name="Hrouzek P."/>
            <person name="Steindler L."/>
            <person name="Costantino V."/>
            <person name="Saurav K."/>
        </authorList>
    </citation>
    <scope>NUCLEOTIDE SEQUENCE</scope>
    <source>
        <strain evidence="1">VITAKN</strain>
    </source>
</reference>
<dbReference type="AlphaFoldDB" id="A0A6B3QRQ2"/>
<accession>A0A6B3QRQ2</accession>
<name>A0A6B3QRQ2_STRTE</name>
<proteinExistence type="predicted"/>
<dbReference type="EMBL" id="JAAIFS010000004">
    <property type="protein sequence ID" value="NEV89055.1"/>
    <property type="molecule type" value="Genomic_DNA"/>
</dbReference>
<protein>
    <submittedName>
        <fullName evidence="1">Uncharacterized protein</fullName>
    </submittedName>
</protein>
<organism evidence="1">
    <name type="scientific">Streptomyces tendae</name>
    <dbReference type="NCBI Taxonomy" id="1932"/>
    <lineage>
        <taxon>Bacteria</taxon>
        <taxon>Bacillati</taxon>
        <taxon>Actinomycetota</taxon>
        <taxon>Actinomycetes</taxon>
        <taxon>Kitasatosporales</taxon>
        <taxon>Streptomycetaceae</taxon>
        <taxon>Streptomyces</taxon>
    </lineage>
</organism>